<reference evidence="2 3" key="1">
    <citation type="submission" date="2013-05" db="EMBL/GenBank/DDBJ databases">
        <title>Draft genome of the parasitic nematode Anyclostoma ceylanicum.</title>
        <authorList>
            <person name="Mitreva M."/>
        </authorList>
    </citation>
    <scope>NUCLEOTIDE SEQUENCE [LARGE SCALE GENOMIC DNA]</scope>
</reference>
<keyword evidence="1" id="KW-1133">Transmembrane helix</keyword>
<evidence type="ECO:0000313" key="2">
    <source>
        <dbReference type="EMBL" id="EPB69321.1"/>
    </source>
</evidence>
<dbReference type="Gene3D" id="3.30.30.110">
    <property type="entry name" value="Antibacterial factor-related peptide"/>
    <property type="match status" value="1"/>
</dbReference>
<feature type="transmembrane region" description="Helical" evidence="1">
    <location>
        <begin position="21"/>
        <end position="40"/>
    </location>
</feature>
<dbReference type="AlphaFoldDB" id="A0A0D6LHD2"/>
<dbReference type="InterPro" id="IPR038204">
    <property type="entry name" value="Abf-1/2_sf"/>
</dbReference>
<keyword evidence="1" id="KW-0812">Transmembrane</keyword>
<dbReference type="EMBL" id="KE125310">
    <property type="protein sequence ID" value="EPB69321.1"/>
    <property type="molecule type" value="Genomic_DNA"/>
</dbReference>
<dbReference type="Proteomes" id="UP000054495">
    <property type="component" value="Unassembled WGS sequence"/>
</dbReference>
<organism evidence="2 3">
    <name type="scientific">Ancylostoma ceylanicum</name>
    <dbReference type="NCBI Taxonomy" id="53326"/>
    <lineage>
        <taxon>Eukaryota</taxon>
        <taxon>Metazoa</taxon>
        <taxon>Ecdysozoa</taxon>
        <taxon>Nematoda</taxon>
        <taxon>Chromadorea</taxon>
        <taxon>Rhabditida</taxon>
        <taxon>Rhabditina</taxon>
        <taxon>Rhabditomorpha</taxon>
        <taxon>Strongyloidea</taxon>
        <taxon>Ancylostomatidae</taxon>
        <taxon>Ancylostomatinae</taxon>
        <taxon>Ancylostoma</taxon>
    </lineage>
</organism>
<sequence length="86" mass="9630">MSNKLIVSNTIQPYLQRMSRFLICLLIFAIVDLSFSGIILTTCARMNVPILQKAAQEMRNWLLRVSTRAAGMCMFTMSLEGTGAAR</sequence>
<keyword evidence="3" id="KW-1185">Reference proteome</keyword>
<gene>
    <name evidence="2" type="ORF">ANCCEY_11586</name>
</gene>
<evidence type="ECO:0000256" key="1">
    <source>
        <dbReference type="SAM" id="Phobius"/>
    </source>
</evidence>
<protein>
    <submittedName>
        <fullName evidence="2">Uncharacterized protein</fullName>
    </submittedName>
</protein>
<evidence type="ECO:0000313" key="3">
    <source>
        <dbReference type="Proteomes" id="UP000054495"/>
    </source>
</evidence>
<proteinExistence type="predicted"/>
<accession>A0A0D6LHD2</accession>
<name>A0A0D6LHD2_9BILA</name>
<keyword evidence="1" id="KW-0472">Membrane</keyword>